<dbReference type="SUPFAM" id="SSF50249">
    <property type="entry name" value="Nucleic acid-binding proteins"/>
    <property type="match status" value="1"/>
</dbReference>
<sequence>MNQNQVIIEGNIANIKVNDEGTFASFSLAYNRSYRDEGDEVTQETHWFRVVGFTHTAGYISRNLVQGDKVLVFGHLNTSQFKGDEGDVRLTQIVADSIRILYRKGEQSNQGATKTQAA</sequence>
<dbReference type="PIRSF" id="PIRSF002070">
    <property type="entry name" value="SSB"/>
    <property type="match status" value="1"/>
</dbReference>
<dbReference type="eggNOG" id="COG0629">
    <property type="taxonomic scope" value="Bacteria"/>
</dbReference>
<dbReference type="HOGENOM" id="CLU_2070275_0_0_0"/>
<dbReference type="Proteomes" id="UP000005297">
    <property type="component" value="Unassembled WGS sequence"/>
</dbReference>
<dbReference type="Pfam" id="PF00436">
    <property type="entry name" value="SSB"/>
    <property type="match status" value="1"/>
</dbReference>
<dbReference type="GO" id="GO:0003697">
    <property type="term" value="F:single-stranded DNA binding"/>
    <property type="evidence" value="ECO:0007669"/>
    <property type="project" value="InterPro"/>
</dbReference>
<dbReference type="RefSeq" id="WP_009851238.1">
    <property type="nucleotide sequence ID" value="NZ_DS022295.1"/>
</dbReference>
<dbReference type="InterPro" id="IPR012340">
    <property type="entry name" value="NA-bd_OB-fold"/>
</dbReference>
<dbReference type="Gene3D" id="2.40.50.140">
    <property type="entry name" value="Nucleic acid-binding proteins"/>
    <property type="match status" value="1"/>
</dbReference>
<dbReference type="STRING" id="314344.AL013_12235"/>
<evidence type="ECO:0000313" key="5">
    <source>
        <dbReference type="Proteomes" id="UP000005297"/>
    </source>
</evidence>
<dbReference type="GO" id="GO:0006260">
    <property type="term" value="P:DNA replication"/>
    <property type="evidence" value="ECO:0007669"/>
    <property type="project" value="InterPro"/>
</dbReference>
<dbReference type="EMBL" id="AATS01000001">
    <property type="protein sequence ID" value="EAU56093.1"/>
    <property type="molecule type" value="Genomic_DNA"/>
</dbReference>
<dbReference type="PROSITE" id="PS50935">
    <property type="entry name" value="SSB"/>
    <property type="match status" value="1"/>
</dbReference>
<protein>
    <recommendedName>
        <fullName evidence="2 3">Single-stranded DNA-binding protein</fullName>
    </recommendedName>
</protein>
<keyword evidence="1 2" id="KW-0238">DNA-binding</keyword>
<comment type="caution">
    <text evidence="4">The sequence shown here is derived from an EMBL/GenBank/DDBJ whole genome shotgun (WGS) entry which is preliminary data.</text>
</comment>
<organism evidence="4 5">
    <name type="scientific">Mariprofundus ferrooxydans PV-1</name>
    <dbReference type="NCBI Taxonomy" id="314345"/>
    <lineage>
        <taxon>Bacteria</taxon>
        <taxon>Pseudomonadati</taxon>
        <taxon>Pseudomonadota</taxon>
        <taxon>Candidatius Mariprofundia</taxon>
        <taxon>Mariprofundales</taxon>
        <taxon>Mariprofundaceae</taxon>
        <taxon>Mariprofundus</taxon>
    </lineage>
</organism>
<dbReference type="InterPro" id="IPR011344">
    <property type="entry name" value="ssDNA-bd"/>
</dbReference>
<name>Q0F348_9PROT</name>
<dbReference type="AlphaFoldDB" id="Q0F348"/>
<evidence type="ECO:0000256" key="1">
    <source>
        <dbReference type="ARBA" id="ARBA00023125"/>
    </source>
</evidence>
<evidence type="ECO:0000313" key="4">
    <source>
        <dbReference type="EMBL" id="EAU56093.1"/>
    </source>
</evidence>
<keyword evidence="5" id="KW-1185">Reference proteome</keyword>
<dbReference type="NCBIfam" id="TIGR00621">
    <property type="entry name" value="ssb"/>
    <property type="match status" value="1"/>
</dbReference>
<evidence type="ECO:0000256" key="3">
    <source>
        <dbReference type="RuleBase" id="RU000524"/>
    </source>
</evidence>
<dbReference type="InterPro" id="IPR000424">
    <property type="entry name" value="Primosome_PriB/ssb"/>
</dbReference>
<gene>
    <name evidence="4" type="ORF">SPV1_04713</name>
</gene>
<evidence type="ECO:0000256" key="2">
    <source>
        <dbReference type="PIRNR" id="PIRNR002070"/>
    </source>
</evidence>
<reference evidence="4 5" key="1">
    <citation type="submission" date="2006-09" db="EMBL/GenBank/DDBJ databases">
        <authorList>
            <person name="Emerson D."/>
            <person name="Ferriera S."/>
            <person name="Johnson J."/>
            <person name="Kravitz S."/>
            <person name="Halpern A."/>
            <person name="Remington K."/>
            <person name="Beeson K."/>
            <person name="Tran B."/>
            <person name="Rogers Y.-H."/>
            <person name="Friedman R."/>
            <person name="Venter J.C."/>
        </authorList>
    </citation>
    <scope>NUCLEOTIDE SEQUENCE [LARGE SCALE GENOMIC DNA]</scope>
    <source>
        <strain evidence="4 5">PV-1</strain>
    </source>
</reference>
<proteinExistence type="predicted"/>
<dbReference type="InParanoid" id="Q0F348"/>
<dbReference type="CDD" id="cd04496">
    <property type="entry name" value="SSB_OBF"/>
    <property type="match status" value="1"/>
</dbReference>
<accession>Q0F348</accession>